<evidence type="ECO:0000313" key="2">
    <source>
        <dbReference type="EMBL" id="BBY52340.1"/>
    </source>
</evidence>
<dbReference type="AlphaFoldDB" id="A0A7I7S7A9"/>
<reference evidence="2 3" key="1">
    <citation type="journal article" date="2019" name="Emerg. Microbes Infect.">
        <title>Comprehensive subspecies identification of 175 nontuberculous mycobacteria species based on 7547 genomic profiles.</title>
        <authorList>
            <person name="Matsumoto Y."/>
            <person name="Kinjo T."/>
            <person name="Motooka D."/>
            <person name="Nabeya D."/>
            <person name="Jung N."/>
            <person name="Uechi K."/>
            <person name="Horii T."/>
            <person name="Iida T."/>
            <person name="Fujita J."/>
            <person name="Nakamura S."/>
        </authorList>
    </citation>
    <scope>NUCLEOTIDE SEQUENCE [LARGE SCALE GENOMIC DNA]</scope>
    <source>
        <strain evidence="2 3">JCM 18538</strain>
    </source>
</reference>
<dbReference type="Proteomes" id="UP000467428">
    <property type="component" value="Chromosome"/>
</dbReference>
<keyword evidence="3" id="KW-1185">Reference proteome</keyword>
<dbReference type="EMBL" id="AP022593">
    <property type="protein sequence ID" value="BBY52340.1"/>
    <property type="molecule type" value="Genomic_DNA"/>
</dbReference>
<proteinExistence type="predicted"/>
<evidence type="ECO:0000313" key="3">
    <source>
        <dbReference type="Proteomes" id="UP000467428"/>
    </source>
</evidence>
<feature type="transmembrane region" description="Helical" evidence="1">
    <location>
        <begin position="36"/>
        <end position="54"/>
    </location>
</feature>
<organism evidence="2 3">
    <name type="scientific">Mycolicibacterium arabiense</name>
    <dbReference type="NCBI Taxonomy" id="1286181"/>
    <lineage>
        <taxon>Bacteria</taxon>
        <taxon>Bacillati</taxon>
        <taxon>Actinomycetota</taxon>
        <taxon>Actinomycetes</taxon>
        <taxon>Mycobacteriales</taxon>
        <taxon>Mycobacteriaceae</taxon>
        <taxon>Mycolicibacterium</taxon>
    </lineage>
</organism>
<dbReference type="RefSeq" id="WP_163924206.1">
    <property type="nucleotide sequence ID" value="NZ_AP022593.1"/>
</dbReference>
<keyword evidence="1" id="KW-0472">Membrane</keyword>
<protein>
    <submittedName>
        <fullName evidence="2">Uncharacterized protein</fullName>
    </submittedName>
</protein>
<name>A0A7I7S7A9_9MYCO</name>
<keyword evidence="1" id="KW-0812">Transmembrane</keyword>
<sequence length="60" mass="6271">MTKTLRVAALAFGCLALVAGGLQLWAYATTDGPRHLIPGAFALAVGVSVISAVLRHRRPD</sequence>
<dbReference type="KEGG" id="marz:MARA_58080"/>
<evidence type="ECO:0000256" key="1">
    <source>
        <dbReference type="SAM" id="Phobius"/>
    </source>
</evidence>
<accession>A0A7I7S7A9</accession>
<gene>
    <name evidence="2" type="ORF">MARA_58080</name>
</gene>
<geneLocation type="plasmid" evidence="3">
    <name>pjcm18538 dna</name>
</geneLocation>
<keyword evidence="1" id="KW-1133">Transmembrane helix</keyword>